<dbReference type="PANTHER" id="PTHR31425:SF32">
    <property type="entry name" value="MULTIPLE C2 DOMAIN AND TRANSMEMBRANE REGION PROTEIN 9"/>
    <property type="match status" value="1"/>
</dbReference>
<dbReference type="PROSITE" id="PS50004">
    <property type="entry name" value="C2"/>
    <property type="match status" value="2"/>
</dbReference>
<evidence type="ECO:0000256" key="6">
    <source>
        <dbReference type="ARBA" id="ARBA00023136"/>
    </source>
</evidence>
<comment type="subcellular location">
    <subcellularLocation>
        <location evidence="1">Membrane</location>
        <topology evidence="1">Multi-pass membrane protein</topology>
    </subcellularLocation>
</comment>
<keyword evidence="11" id="KW-1185">Reference proteome</keyword>
<feature type="domain" description="C2" evidence="8">
    <location>
        <begin position="324"/>
        <end position="450"/>
    </location>
</feature>
<name>A0A0Q3IWS3_BRADI</name>
<evidence type="ECO:0000256" key="2">
    <source>
        <dbReference type="ARBA" id="ARBA00007923"/>
    </source>
</evidence>
<keyword evidence="3 7" id="KW-0812">Transmembrane</keyword>
<dbReference type="OrthoDB" id="67700at2759"/>
<dbReference type="CDD" id="cd08379">
    <property type="entry name" value="C2D_MCTP_PRT_plant"/>
    <property type="match status" value="1"/>
</dbReference>
<dbReference type="AlphaFoldDB" id="A0A0Q3IWS3"/>
<dbReference type="Pfam" id="PF08372">
    <property type="entry name" value="PRT_C"/>
    <property type="match status" value="1"/>
</dbReference>
<evidence type="ECO:0000313" key="11">
    <source>
        <dbReference type="Proteomes" id="UP000008810"/>
    </source>
</evidence>
<dbReference type="InterPro" id="IPR047255">
    <property type="entry name" value="C2D_MCTP_PRT_plant"/>
</dbReference>
<dbReference type="Proteomes" id="UP000008810">
    <property type="component" value="Chromosome 2"/>
</dbReference>
<reference evidence="9" key="2">
    <citation type="submission" date="2017-06" db="EMBL/GenBank/DDBJ databases">
        <title>WGS assembly of Brachypodium distachyon.</title>
        <authorList>
            <consortium name="The International Brachypodium Initiative"/>
            <person name="Lucas S."/>
            <person name="Harmon-Smith M."/>
            <person name="Lail K."/>
            <person name="Tice H."/>
            <person name="Grimwood J."/>
            <person name="Bruce D."/>
            <person name="Barry K."/>
            <person name="Shu S."/>
            <person name="Lindquist E."/>
            <person name="Wang M."/>
            <person name="Pitluck S."/>
            <person name="Vogel J.P."/>
            <person name="Garvin D.F."/>
            <person name="Mockler T.C."/>
            <person name="Schmutz J."/>
            <person name="Rokhsar D."/>
            <person name="Bevan M.W."/>
        </authorList>
    </citation>
    <scope>NUCLEOTIDE SEQUENCE</scope>
    <source>
        <strain evidence="9">Bd21</strain>
    </source>
</reference>
<keyword evidence="6 7" id="KW-0472">Membrane</keyword>
<gene>
    <name evidence="10" type="primary">LOC100835318</name>
    <name evidence="9" type="ORF">BRADI_2g16690v3</name>
</gene>
<evidence type="ECO:0000313" key="9">
    <source>
        <dbReference type="EMBL" id="KQK04900.1"/>
    </source>
</evidence>
<dbReference type="GO" id="GO:0016020">
    <property type="term" value="C:membrane"/>
    <property type="evidence" value="ECO:0007669"/>
    <property type="project" value="UniProtKB-SubCell"/>
</dbReference>
<evidence type="ECO:0000256" key="7">
    <source>
        <dbReference type="SAM" id="Phobius"/>
    </source>
</evidence>
<accession>A0A0Q3IWS3</accession>
<dbReference type="Gene3D" id="2.60.40.150">
    <property type="entry name" value="C2 domain"/>
    <property type="match status" value="2"/>
</dbReference>
<dbReference type="InterPro" id="IPR000008">
    <property type="entry name" value="C2_dom"/>
</dbReference>
<comment type="similarity">
    <text evidence="2">Belongs to the MCTP family.</text>
</comment>
<dbReference type="EnsemblPlants" id="KQK04900">
    <property type="protein sequence ID" value="KQK04900"/>
    <property type="gene ID" value="BRADI_2g16690v3"/>
</dbReference>
<feature type="domain" description="C2" evidence="8">
    <location>
        <begin position="8"/>
        <end position="128"/>
    </location>
</feature>
<dbReference type="InterPro" id="IPR047259">
    <property type="entry name" value="QUIRKY-like"/>
</dbReference>
<reference evidence="10" key="3">
    <citation type="submission" date="2018-08" db="UniProtKB">
        <authorList>
            <consortium name="EnsemblPlants"/>
        </authorList>
    </citation>
    <scope>IDENTIFICATION</scope>
    <source>
        <strain evidence="10">cv. Bd21</strain>
    </source>
</reference>
<evidence type="ECO:0000256" key="4">
    <source>
        <dbReference type="ARBA" id="ARBA00022737"/>
    </source>
</evidence>
<dbReference type="SUPFAM" id="SSF49562">
    <property type="entry name" value="C2 domain (Calcium/lipid-binding domain, CaLB)"/>
    <property type="match status" value="2"/>
</dbReference>
<keyword evidence="4" id="KW-0677">Repeat</keyword>
<dbReference type="SMART" id="SM00239">
    <property type="entry name" value="C2"/>
    <property type="match status" value="2"/>
</dbReference>
<proteinExistence type="inferred from homology"/>
<keyword evidence="5 7" id="KW-1133">Transmembrane helix</keyword>
<feature type="transmembrane region" description="Helical" evidence="7">
    <location>
        <begin position="689"/>
        <end position="717"/>
    </location>
</feature>
<protein>
    <recommendedName>
        <fullName evidence="8">C2 domain-containing protein</fullName>
    </recommendedName>
</protein>
<sequence>MVDGRLSPVGHRDPVPANDLVEVMWYIFVSVVKGRNLPAMSSQGSLDPYVEVEFGSYKVETENRTGDQNPEWGVVFAFSDEHIQSSKVQVILKSRDEVRPDVLGKLSIDLRDIPMHQPPESALTAQWYKLMNERMETTDGELMLSIWKGTQADEAFRDAWHSDSATHVHPSPITSELRSTVYSAPVMWHVRLDIIRGVVPASAGNTRLSTLRVKSQIGRQIHRTRPADIINRSWSDEQTFFFMVAEPFEDDLILSIESFQVNEDISFVVPLASIQKQTDGREINTQCIEFQKLDGSNGNKTVAKVDIRLCLEGRYWVPVDSICYSGDLRSTLDQHSSSKKIGLVELGIIRAEALAPMRTIGGRGTYCVIKYGRKWVRTRTIKDSQSPRFNEQYSWDVYDPCTVVTIGIFDNGHIIEGSSTDVPSSKHTMIGKVRIRLSTLMRGRLYALSYPLTVVSPVGVRRMGELHVTIRFSYKTFPSMCRAYLRPLLPALHYTIPIDAMTTGLLHTEAIYTVATCLTRQEPPLRKEVVQSICEGDCDIFRMQKTKTDSTLSRFVAFCRDIAMWKDTATTVLCHAIFLMALSNLEFLIATVAVSLFMPMSSNIGLRHTLPEHLDPSISGVGDAHLGDLDEEFDQFPGIKTQETVTMWYEYERLRTLTERLRKDARSIMVHLERVEALFSWRDPTATSIFFFFCMAMSAALVISPTAVMCMGGLYVMRHPRFRGDTPSALLNLYSRLPCKHKCMM</sequence>
<feature type="transmembrane region" description="Helical" evidence="7">
    <location>
        <begin position="576"/>
        <end position="598"/>
    </location>
</feature>
<reference evidence="9 10" key="1">
    <citation type="journal article" date="2010" name="Nature">
        <title>Genome sequencing and analysis of the model grass Brachypodium distachyon.</title>
        <authorList>
            <consortium name="International Brachypodium Initiative"/>
        </authorList>
    </citation>
    <scope>NUCLEOTIDE SEQUENCE [LARGE SCALE GENOMIC DNA]</scope>
    <source>
        <strain evidence="9">Bd21</strain>
        <strain evidence="10">cv. Bd21</strain>
    </source>
</reference>
<dbReference type="Pfam" id="PF00168">
    <property type="entry name" value="C2"/>
    <property type="match status" value="2"/>
</dbReference>
<dbReference type="PANTHER" id="PTHR31425">
    <property type="entry name" value="PHOSPHORIBOSYLANTHRANILATE TRANSFERASE ISOFORM 1"/>
    <property type="match status" value="1"/>
</dbReference>
<dbReference type="Gramene" id="KQK04900">
    <property type="protein sequence ID" value="KQK04900"/>
    <property type="gene ID" value="BRADI_2g16690v3"/>
</dbReference>
<dbReference type="InterPro" id="IPR035892">
    <property type="entry name" value="C2_domain_sf"/>
</dbReference>
<evidence type="ECO:0000256" key="3">
    <source>
        <dbReference type="ARBA" id="ARBA00022692"/>
    </source>
</evidence>
<evidence type="ECO:0000256" key="5">
    <source>
        <dbReference type="ARBA" id="ARBA00022989"/>
    </source>
</evidence>
<evidence type="ECO:0000259" key="8">
    <source>
        <dbReference type="PROSITE" id="PS50004"/>
    </source>
</evidence>
<evidence type="ECO:0000256" key="1">
    <source>
        <dbReference type="ARBA" id="ARBA00004141"/>
    </source>
</evidence>
<evidence type="ECO:0000313" key="10">
    <source>
        <dbReference type="EnsemblPlants" id="KQK04900"/>
    </source>
</evidence>
<dbReference type="InterPro" id="IPR013583">
    <property type="entry name" value="MCTP_C"/>
</dbReference>
<dbReference type="EMBL" id="CM000881">
    <property type="protein sequence ID" value="KQK04900.1"/>
    <property type="molecule type" value="Genomic_DNA"/>
</dbReference>
<organism evidence="9">
    <name type="scientific">Brachypodium distachyon</name>
    <name type="common">Purple false brome</name>
    <name type="synonym">Trachynia distachya</name>
    <dbReference type="NCBI Taxonomy" id="15368"/>
    <lineage>
        <taxon>Eukaryota</taxon>
        <taxon>Viridiplantae</taxon>
        <taxon>Streptophyta</taxon>
        <taxon>Embryophyta</taxon>
        <taxon>Tracheophyta</taxon>
        <taxon>Spermatophyta</taxon>
        <taxon>Magnoliopsida</taxon>
        <taxon>Liliopsida</taxon>
        <taxon>Poales</taxon>
        <taxon>Poaceae</taxon>
        <taxon>BOP clade</taxon>
        <taxon>Pooideae</taxon>
        <taxon>Stipodae</taxon>
        <taxon>Brachypodieae</taxon>
        <taxon>Brachypodium</taxon>
    </lineage>
</organism>